<keyword evidence="3" id="KW-1185">Reference proteome</keyword>
<dbReference type="Proteomes" id="UP000290189">
    <property type="component" value="Unassembled WGS sequence"/>
</dbReference>
<dbReference type="OrthoDB" id="70763at2759"/>
<geneLocation type="mitochondrion" evidence="2"/>
<dbReference type="Pfam" id="PF11095">
    <property type="entry name" value="Gemin7"/>
    <property type="match status" value="1"/>
</dbReference>
<proteinExistence type="predicted"/>
<dbReference type="GO" id="GO:0034719">
    <property type="term" value="C:SMN-Sm protein complex"/>
    <property type="evidence" value="ECO:0007669"/>
    <property type="project" value="InterPro"/>
</dbReference>
<evidence type="ECO:0000313" key="1">
    <source>
        <dbReference type="EMBL" id="CEP01380.1"/>
    </source>
</evidence>
<reference evidence="1 3" key="1">
    <citation type="submission" date="2015-02" db="EMBL/GenBank/DDBJ databases">
        <authorList>
            <person name="Chooi Y.-H."/>
        </authorList>
    </citation>
    <scope>NUCLEOTIDE SEQUENCE [LARGE SCALE GENOMIC DNA]</scope>
    <source>
        <strain evidence="1">E3</strain>
    </source>
</reference>
<evidence type="ECO:0008006" key="5">
    <source>
        <dbReference type="Google" id="ProtNLM"/>
    </source>
</evidence>
<dbReference type="AlphaFoldDB" id="A0A0G4J1C3"/>
<organism evidence="1 3">
    <name type="scientific">Plasmodiophora brassicae</name>
    <name type="common">Clubroot disease agent</name>
    <dbReference type="NCBI Taxonomy" id="37360"/>
    <lineage>
        <taxon>Eukaryota</taxon>
        <taxon>Sar</taxon>
        <taxon>Rhizaria</taxon>
        <taxon>Endomyxa</taxon>
        <taxon>Phytomyxea</taxon>
        <taxon>Plasmodiophorida</taxon>
        <taxon>Plasmodiophoridae</taxon>
        <taxon>Plasmodiophora</taxon>
    </lineage>
</organism>
<sequence length="88" mass="10029">MDRTAAPADARLRMLRFWQAACDTRCDVTLRLMEQTTVRGRLLEVDGQQSRFLVENLDTCLGTYPTAIVRRDDVIAVRIRPPPGALQR</sequence>
<dbReference type="EMBL" id="OVEO01000017">
    <property type="protein sequence ID" value="SPR01402.1"/>
    <property type="molecule type" value="Genomic_DNA"/>
</dbReference>
<dbReference type="Gene3D" id="2.30.30.100">
    <property type="match status" value="1"/>
</dbReference>
<name>A0A0G4J1C3_PLABS</name>
<gene>
    <name evidence="1" type="ORF">PBRA_001986</name>
    <name evidence="2" type="ORF">PLBR_LOCUS8617</name>
</gene>
<evidence type="ECO:0000313" key="4">
    <source>
        <dbReference type="Proteomes" id="UP000290189"/>
    </source>
</evidence>
<protein>
    <recommendedName>
        <fullName evidence="5">LSM domain-containing protein</fullName>
    </recommendedName>
</protein>
<evidence type="ECO:0000313" key="3">
    <source>
        <dbReference type="Proteomes" id="UP000039324"/>
    </source>
</evidence>
<dbReference type="EMBL" id="CDSF01000112">
    <property type="protein sequence ID" value="CEP01380.1"/>
    <property type="molecule type" value="Genomic_DNA"/>
</dbReference>
<evidence type="ECO:0000313" key="2">
    <source>
        <dbReference type="EMBL" id="SPR01402.1"/>
    </source>
</evidence>
<dbReference type="InterPro" id="IPR020338">
    <property type="entry name" value="SMN_gemin7"/>
</dbReference>
<reference evidence="2 4" key="2">
    <citation type="submission" date="2018-03" db="EMBL/GenBank/DDBJ databases">
        <authorList>
            <person name="Fogelqvist J."/>
        </authorList>
    </citation>
    <scope>NUCLEOTIDE SEQUENCE [LARGE SCALE GENOMIC DNA]</scope>
</reference>
<accession>A0A0G4J1C3</accession>
<keyword evidence="2" id="KW-0496">Mitochondrion</keyword>
<dbReference type="Proteomes" id="UP000039324">
    <property type="component" value="Unassembled WGS sequence"/>
</dbReference>